<dbReference type="Pfam" id="PF14322">
    <property type="entry name" value="SusD-like_3"/>
    <property type="match status" value="1"/>
</dbReference>
<dbReference type="OMA" id="DYAIMYK"/>
<dbReference type="GO" id="GO:0009279">
    <property type="term" value="C:cell outer membrane"/>
    <property type="evidence" value="ECO:0007669"/>
    <property type="project" value="UniProtKB-SubCell"/>
</dbReference>
<dbReference type="Pfam" id="PF07980">
    <property type="entry name" value="SusD_RagB"/>
    <property type="match status" value="1"/>
</dbReference>
<comment type="similarity">
    <text evidence="2">Belongs to the SusD family.</text>
</comment>
<evidence type="ECO:0000259" key="6">
    <source>
        <dbReference type="Pfam" id="PF07980"/>
    </source>
</evidence>
<comment type="subcellular location">
    <subcellularLocation>
        <location evidence="1">Cell outer membrane</location>
    </subcellularLocation>
</comment>
<dbReference type="PROSITE" id="PS51257">
    <property type="entry name" value="PROKAR_LIPOPROTEIN"/>
    <property type="match status" value="1"/>
</dbReference>
<evidence type="ECO:0000256" key="2">
    <source>
        <dbReference type="ARBA" id="ARBA00006275"/>
    </source>
</evidence>
<organism evidence="9 11">
    <name type="scientific">Odoribacter splanchnicus</name>
    <dbReference type="NCBI Taxonomy" id="28118"/>
    <lineage>
        <taxon>Bacteria</taxon>
        <taxon>Pseudomonadati</taxon>
        <taxon>Bacteroidota</taxon>
        <taxon>Bacteroidia</taxon>
        <taxon>Bacteroidales</taxon>
        <taxon>Odoribacteraceae</taxon>
        <taxon>Odoribacter</taxon>
    </lineage>
</organism>
<reference evidence="8" key="2">
    <citation type="submission" date="2022-01" db="EMBL/GenBank/DDBJ databases">
        <title>Collection of gut derived symbiotic bacterial strains cultured from healthy donors.</title>
        <authorList>
            <person name="Lin H."/>
            <person name="Kohout C."/>
            <person name="Waligurski E."/>
            <person name="Pamer E.G."/>
        </authorList>
    </citation>
    <scope>NUCLEOTIDE SEQUENCE</scope>
    <source>
        <strain evidence="8">DFI.1.149</strain>
    </source>
</reference>
<evidence type="ECO:0000256" key="5">
    <source>
        <dbReference type="ARBA" id="ARBA00023237"/>
    </source>
</evidence>
<accession>A0A3D1UM25</accession>
<protein>
    <submittedName>
        <fullName evidence="9">RagB/SusD family nutrient uptake outer membrane protein</fullName>
    </submittedName>
</protein>
<evidence type="ECO:0000313" key="11">
    <source>
        <dbReference type="Proteomes" id="UP000283426"/>
    </source>
</evidence>
<evidence type="ECO:0000313" key="10">
    <source>
        <dbReference type="EMBL" id="RGY09168.1"/>
    </source>
</evidence>
<dbReference type="EMBL" id="JAKNDN010000042">
    <property type="protein sequence ID" value="MCG4961685.1"/>
    <property type="molecule type" value="Genomic_DNA"/>
</dbReference>
<dbReference type="SUPFAM" id="SSF48452">
    <property type="entry name" value="TPR-like"/>
    <property type="match status" value="1"/>
</dbReference>
<comment type="caution">
    <text evidence="9">The sequence shown here is derived from an EMBL/GenBank/DDBJ whole genome shotgun (WGS) entry which is preliminary data.</text>
</comment>
<evidence type="ECO:0000313" key="9">
    <source>
        <dbReference type="EMBL" id="RGV22925.1"/>
    </source>
</evidence>
<proteinExistence type="inferred from homology"/>
<evidence type="ECO:0000256" key="3">
    <source>
        <dbReference type="ARBA" id="ARBA00022729"/>
    </source>
</evidence>
<dbReference type="InterPro" id="IPR012944">
    <property type="entry name" value="SusD_RagB_dom"/>
</dbReference>
<dbReference type="InterPro" id="IPR033985">
    <property type="entry name" value="SusD-like_N"/>
</dbReference>
<dbReference type="EMBL" id="QSCO01000003">
    <property type="protein sequence ID" value="RGY09168.1"/>
    <property type="molecule type" value="Genomic_DNA"/>
</dbReference>
<dbReference type="InterPro" id="IPR011990">
    <property type="entry name" value="TPR-like_helical_dom_sf"/>
</dbReference>
<dbReference type="GeneID" id="61275696"/>
<dbReference type="AlphaFoldDB" id="A0A3D1UM25"/>
<dbReference type="RefSeq" id="WP_013612644.1">
    <property type="nucleotide sequence ID" value="NZ_JABWDG010000090.1"/>
</dbReference>
<feature type="domain" description="SusD-like N-terminal" evidence="7">
    <location>
        <begin position="88"/>
        <end position="209"/>
    </location>
</feature>
<dbReference type="Proteomes" id="UP000284434">
    <property type="component" value="Unassembled WGS sequence"/>
</dbReference>
<gene>
    <name evidence="9" type="ORF">DWW24_13965</name>
    <name evidence="10" type="ORF">DXA53_02470</name>
    <name evidence="8" type="ORF">L0P03_17840</name>
</gene>
<keyword evidence="3" id="KW-0732">Signal</keyword>
<evidence type="ECO:0000256" key="1">
    <source>
        <dbReference type="ARBA" id="ARBA00004442"/>
    </source>
</evidence>
<evidence type="ECO:0000313" key="12">
    <source>
        <dbReference type="Proteomes" id="UP000284434"/>
    </source>
</evidence>
<name>A0A3D1UM25_9BACT</name>
<sequence>MRRYIYIFGLTVLFWGTSCADFINIQPENATTYSNYYKNEKELEAVLTGLQVYLRQAVGEFTGGDISRAGEILDYDRSSRKGLTLSNVGTWKYYYYTIYQANLILENTHRFKGDPEKLKPYIQQAYFAKAVAYFYLAMNYGQVPITGSTIEFSKFPQSPISSVLDEAEKWGLKAMDLPTYEDLVATSKESRMKQYGSKGAAAALLAHLYAWRAGVEGKKECWAKAEEYCTMLIEGKVGSYSLAADPETVCTSVMKGGSAESIWEIYYDSQEGLRTDLPITFPIALGSAHPINNQYSDGYYKSTVRMMYAPEDLRRDAYFWNIDADSLFLIYKSNAEVYAATEHKPGDSIVAAEDNQKLKRAFLYKFRYAHYIKLAYTPELQFAGINQYKVIWRLGEIYLLRAECRARQGKTNAVDDLNEIRRRAYGDDMHAFPNSDDVEKGLSGNIQLAIFREREKELVAEYHRYFDIMRNGWCFLRGDDTHDYIRKEISEAYDKLTDRDIQDGALYLMLGADCFSNNDLIRQNRYWNRRSN</sequence>
<evidence type="ECO:0000256" key="4">
    <source>
        <dbReference type="ARBA" id="ARBA00023136"/>
    </source>
</evidence>
<dbReference type="Proteomes" id="UP001199750">
    <property type="component" value="Unassembled WGS sequence"/>
</dbReference>
<keyword evidence="4" id="KW-0472">Membrane</keyword>
<dbReference type="Proteomes" id="UP000283426">
    <property type="component" value="Unassembled WGS sequence"/>
</dbReference>
<dbReference type="EMBL" id="QRYW01000030">
    <property type="protein sequence ID" value="RGV22925.1"/>
    <property type="molecule type" value="Genomic_DNA"/>
</dbReference>
<evidence type="ECO:0000313" key="8">
    <source>
        <dbReference type="EMBL" id="MCG4961685.1"/>
    </source>
</evidence>
<reference evidence="11 12" key="1">
    <citation type="submission" date="2018-08" db="EMBL/GenBank/DDBJ databases">
        <title>A genome reference for cultivated species of the human gut microbiota.</title>
        <authorList>
            <person name="Zou Y."/>
            <person name="Xue W."/>
            <person name="Luo G."/>
        </authorList>
    </citation>
    <scope>NUCLEOTIDE SEQUENCE [LARGE SCALE GENOMIC DNA]</scope>
    <source>
        <strain evidence="9 11">AF14-6AC</strain>
        <strain evidence="10 12">OF03-11</strain>
    </source>
</reference>
<keyword evidence="5" id="KW-0998">Cell outer membrane</keyword>
<feature type="domain" description="RagB/SusD" evidence="6">
    <location>
        <begin position="292"/>
        <end position="490"/>
    </location>
</feature>
<evidence type="ECO:0000259" key="7">
    <source>
        <dbReference type="Pfam" id="PF14322"/>
    </source>
</evidence>
<dbReference type="Gene3D" id="1.25.40.390">
    <property type="match status" value="1"/>
</dbReference>